<name>A0A3E2GUL3_SCYLI</name>
<sequence>MLLIFYCIFALLGKIVIGSRAATSPTVKTVNGTYIGLNLESFNQDAFYGIPYATPPLGDLRLRRSLPFNQSWTSIRSATVRSDSCPGFNRFPEILVDGSLIDGLTLGEDCLTMDIVRPTNTKRGDDLPVFVWFYGGGFDAGGSADPKYNMSYIVRNSMEMKKPIIGVVVNYRTMGFGFLASKEVLAAGVANLGLFDQRLGLKWVQENIEGFGGDPTKVTIGGESAGGSSTGYHLVGFNGNNDGLFRAAILESASLLGAPVVPPQQLDMAYQGNYDNITTTVGCNTTNDSLACLRTIPYTQLYNAMAGFHQSPIVDGEFITQLPSQSLKRAQIADVAIIIGTNTDEGTAVFLGPRLSPLNNDSDVFDFVKAFGAGLDNNTVNTIMKLYPDDPAFGCPFETGPERFESQGYQYKRGAAIKGDYYMHAGRRFYAKDHSLRSRKPIYTYRFDQAPWDMREPSIMVVPPVYVTHYSEIVYVFDNPNNNSNWIGPYPSYARLQKFVSRSWISFVHDLTPNHHGLKDPNLPTWPVYSAANPRNIVFREGGSFIEKDDYRQEQLAFWGTIWPQLQC</sequence>
<dbReference type="Gene3D" id="3.40.50.1820">
    <property type="entry name" value="alpha/beta hydrolase"/>
    <property type="match status" value="1"/>
</dbReference>
<dbReference type="OMA" id="MREPSIM"/>
<proteinExistence type="inferred from homology"/>
<feature type="signal peptide" evidence="3">
    <location>
        <begin position="1"/>
        <end position="21"/>
    </location>
</feature>
<dbReference type="PANTHER" id="PTHR43918:SF4">
    <property type="entry name" value="CARBOXYLIC ESTER HYDROLASE"/>
    <property type="match status" value="1"/>
</dbReference>
<dbReference type="SUPFAM" id="SSF53474">
    <property type="entry name" value="alpha/beta-Hydrolases"/>
    <property type="match status" value="1"/>
</dbReference>
<feature type="domain" description="Carboxylesterase type B" evidence="4">
    <location>
        <begin position="24"/>
        <end position="559"/>
    </location>
</feature>
<comment type="caution">
    <text evidence="5">The sequence shown here is derived from an EMBL/GenBank/DDBJ whole genome shotgun (WGS) entry which is preliminary data.</text>
</comment>
<evidence type="ECO:0000256" key="1">
    <source>
        <dbReference type="ARBA" id="ARBA00005964"/>
    </source>
</evidence>
<feature type="chain" id="PRO_5017497263" description="Carboxylic ester hydrolase" evidence="3">
    <location>
        <begin position="22"/>
        <end position="568"/>
    </location>
</feature>
<evidence type="ECO:0000256" key="2">
    <source>
        <dbReference type="ARBA" id="ARBA00022801"/>
    </source>
</evidence>
<evidence type="ECO:0000313" key="5">
    <source>
        <dbReference type="EMBL" id="RFU24780.1"/>
    </source>
</evidence>
<protein>
    <recommendedName>
        <fullName evidence="3">Carboxylic ester hydrolase</fullName>
        <ecNumber evidence="3">3.1.1.-</ecNumber>
    </recommendedName>
</protein>
<dbReference type="OrthoDB" id="408631at2759"/>
<dbReference type="InterPro" id="IPR050654">
    <property type="entry name" value="AChE-related_enzymes"/>
</dbReference>
<organism evidence="5 6">
    <name type="scientific">Scytalidium lignicola</name>
    <name type="common">Hyphomycete</name>
    <dbReference type="NCBI Taxonomy" id="5539"/>
    <lineage>
        <taxon>Eukaryota</taxon>
        <taxon>Fungi</taxon>
        <taxon>Dikarya</taxon>
        <taxon>Ascomycota</taxon>
        <taxon>Pezizomycotina</taxon>
        <taxon>Leotiomycetes</taxon>
        <taxon>Leotiomycetes incertae sedis</taxon>
        <taxon>Scytalidium</taxon>
    </lineage>
</organism>
<accession>A0A3E2GUL3</accession>
<keyword evidence="2 3" id="KW-0378">Hydrolase</keyword>
<dbReference type="GO" id="GO:0052689">
    <property type="term" value="F:carboxylic ester hydrolase activity"/>
    <property type="evidence" value="ECO:0007669"/>
    <property type="project" value="TreeGrafter"/>
</dbReference>
<feature type="non-terminal residue" evidence="5">
    <location>
        <position position="1"/>
    </location>
</feature>
<dbReference type="EMBL" id="NCSJ02000402">
    <property type="protein sequence ID" value="RFU24780.1"/>
    <property type="molecule type" value="Genomic_DNA"/>
</dbReference>
<dbReference type="PANTHER" id="PTHR43918">
    <property type="entry name" value="ACETYLCHOLINESTERASE"/>
    <property type="match status" value="1"/>
</dbReference>
<dbReference type="InterPro" id="IPR002018">
    <property type="entry name" value="CarbesteraseB"/>
</dbReference>
<keyword evidence="6" id="KW-1185">Reference proteome</keyword>
<evidence type="ECO:0000259" key="4">
    <source>
        <dbReference type="Pfam" id="PF00135"/>
    </source>
</evidence>
<dbReference type="AlphaFoldDB" id="A0A3E2GUL3"/>
<comment type="similarity">
    <text evidence="1 3">Belongs to the type-B carboxylesterase/lipase family.</text>
</comment>
<dbReference type="Pfam" id="PF00135">
    <property type="entry name" value="COesterase"/>
    <property type="match status" value="1"/>
</dbReference>
<dbReference type="PROSITE" id="PS00122">
    <property type="entry name" value="CARBOXYLESTERASE_B_1"/>
    <property type="match status" value="1"/>
</dbReference>
<evidence type="ECO:0000256" key="3">
    <source>
        <dbReference type="RuleBase" id="RU361235"/>
    </source>
</evidence>
<reference evidence="5 6" key="1">
    <citation type="submission" date="2018-05" db="EMBL/GenBank/DDBJ databases">
        <title>Draft genome sequence of Scytalidium lignicola DSM 105466, a ubiquitous saprotrophic fungus.</title>
        <authorList>
            <person name="Buettner E."/>
            <person name="Gebauer A.M."/>
            <person name="Hofrichter M."/>
            <person name="Liers C."/>
            <person name="Kellner H."/>
        </authorList>
    </citation>
    <scope>NUCLEOTIDE SEQUENCE [LARGE SCALE GENOMIC DNA]</scope>
    <source>
        <strain evidence="5 6">DSM 105466</strain>
    </source>
</reference>
<dbReference type="EC" id="3.1.1.-" evidence="3"/>
<dbReference type="InterPro" id="IPR029058">
    <property type="entry name" value="AB_hydrolase_fold"/>
</dbReference>
<dbReference type="InterPro" id="IPR019826">
    <property type="entry name" value="Carboxylesterase_B_AS"/>
</dbReference>
<dbReference type="STRING" id="5539.A0A3E2GUL3"/>
<keyword evidence="3" id="KW-0732">Signal</keyword>
<feature type="non-terminal residue" evidence="5">
    <location>
        <position position="568"/>
    </location>
</feature>
<gene>
    <name evidence="5" type="ORF">B7463_g11561</name>
</gene>
<evidence type="ECO:0000313" key="6">
    <source>
        <dbReference type="Proteomes" id="UP000258309"/>
    </source>
</evidence>
<dbReference type="Proteomes" id="UP000258309">
    <property type="component" value="Unassembled WGS sequence"/>
</dbReference>